<evidence type="ECO:0000313" key="2">
    <source>
        <dbReference type="Proteomes" id="UP000632377"/>
    </source>
</evidence>
<protein>
    <submittedName>
        <fullName evidence="1">Uncharacterized protein</fullName>
    </submittedName>
</protein>
<organism evidence="1 2">
    <name type="scientific">Clostridium rhizosphaerae</name>
    <dbReference type="NCBI Taxonomy" id="2803861"/>
    <lineage>
        <taxon>Bacteria</taxon>
        <taxon>Bacillati</taxon>
        <taxon>Bacillota</taxon>
        <taxon>Clostridia</taxon>
        <taxon>Eubacteriales</taxon>
        <taxon>Clostridiaceae</taxon>
        <taxon>Clostridium</taxon>
    </lineage>
</organism>
<reference evidence="1 2" key="1">
    <citation type="submission" date="2021-01" db="EMBL/GenBank/DDBJ databases">
        <title>Genome public.</title>
        <authorList>
            <person name="Liu C."/>
            <person name="Sun Q."/>
        </authorList>
    </citation>
    <scope>NUCLEOTIDE SEQUENCE [LARGE SCALE GENOMIC DNA]</scope>
    <source>
        <strain evidence="1 2">YIM B02515</strain>
    </source>
</reference>
<dbReference type="EMBL" id="JAESWC010000002">
    <property type="protein sequence ID" value="MBL4935002.1"/>
    <property type="molecule type" value="Genomic_DNA"/>
</dbReference>
<accession>A0ABS1T8B2</accession>
<dbReference type="Proteomes" id="UP000632377">
    <property type="component" value="Unassembled WGS sequence"/>
</dbReference>
<evidence type="ECO:0000313" key="1">
    <source>
        <dbReference type="EMBL" id="MBL4935002.1"/>
    </source>
</evidence>
<proteinExistence type="predicted"/>
<keyword evidence="2" id="KW-1185">Reference proteome</keyword>
<name>A0ABS1T8B2_9CLOT</name>
<sequence length="81" mass="9016">MFVDNAVVKKFEGGEVYDKFAIAATLFDVSFKGASCSVIESQVLKNCEGCNLKFLCRKIDEVVNDYTEKTAVVTQSFNFSK</sequence>
<gene>
    <name evidence="1" type="ORF">JK636_04430</name>
</gene>
<comment type="caution">
    <text evidence="1">The sequence shown here is derived from an EMBL/GenBank/DDBJ whole genome shotgun (WGS) entry which is preliminary data.</text>
</comment>